<feature type="signal peptide" evidence="2">
    <location>
        <begin position="1"/>
        <end position="19"/>
    </location>
</feature>
<evidence type="ECO:0000313" key="3">
    <source>
        <dbReference type="EMBL" id="PYI21848.1"/>
    </source>
</evidence>
<keyword evidence="2" id="KW-0732">Signal</keyword>
<gene>
    <name evidence="3" type="ORF">BO99DRAFT_430349</name>
</gene>
<feature type="compositionally biased region" description="Basic and acidic residues" evidence="1">
    <location>
        <begin position="75"/>
        <end position="89"/>
    </location>
</feature>
<feature type="compositionally biased region" description="Polar residues" evidence="1">
    <location>
        <begin position="40"/>
        <end position="52"/>
    </location>
</feature>
<dbReference type="EMBL" id="KZ825114">
    <property type="protein sequence ID" value="PYI21848.1"/>
    <property type="molecule type" value="Genomic_DNA"/>
</dbReference>
<feature type="chain" id="PRO_5015966007" evidence="2">
    <location>
        <begin position="20"/>
        <end position="113"/>
    </location>
</feature>
<organism evidence="3 4">
    <name type="scientific">Aspergillus violaceofuscus (strain CBS 115571)</name>
    <dbReference type="NCBI Taxonomy" id="1450538"/>
    <lineage>
        <taxon>Eukaryota</taxon>
        <taxon>Fungi</taxon>
        <taxon>Dikarya</taxon>
        <taxon>Ascomycota</taxon>
        <taxon>Pezizomycotina</taxon>
        <taxon>Eurotiomycetes</taxon>
        <taxon>Eurotiomycetidae</taxon>
        <taxon>Eurotiales</taxon>
        <taxon>Aspergillaceae</taxon>
        <taxon>Aspergillus</taxon>
    </lineage>
</organism>
<sequence length="113" mass="11921">MKFPTILILISSLAASVLAAPLHNHSAGSLKTTDRPVQKQPANHESTSNTPSEGGADAPITHVPVTVPDKGVVPSEHKDVATSQEKRQGENLGLRQDVCEDLGVCIPGVVVRR</sequence>
<evidence type="ECO:0000256" key="2">
    <source>
        <dbReference type="SAM" id="SignalP"/>
    </source>
</evidence>
<name>A0A2V5HBU1_ASPV1</name>
<keyword evidence="4" id="KW-1185">Reference proteome</keyword>
<proteinExistence type="predicted"/>
<dbReference type="AlphaFoldDB" id="A0A2V5HBU1"/>
<reference evidence="3 4" key="1">
    <citation type="submission" date="2018-02" db="EMBL/GenBank/DDBJ databases">
        <title>The genomes of Aspergillus section Nigri reveals drivers in fungal speciation.</title>
        <authorList>
            <consortium name="DOE Joint Genome Institute"/>
            <person name="Vesth T.C."/>
            <person name="Nybo J."/>
            <person name="Theobald S."/>
            <person name="Brandl J."/>
            <person name="Frisvad J.C."/>
            <person name="Nielsen K.F."/>
            <person name="Lyhne E.K."/>
            <person name="Kogle M.E."/>
            <person name="Kuo A."/>
            <person name="Riley R."/>
            <person name="Clum A."/>
            <person name="Nolan M."/>
            <person name="Lipzen A."/>
            <person name="Salamov A."/>
            <person name="Henrissat B."/>
            <person name="Wiebenga A."/>
            <person name="De vries R.P."/>
            <person name="Grigoriev I.V."/>
            <person name="Mortensen U.H."/>
            <person name="Andersen M.R."/>
            <person name="Baker S.E."/>
        </authorList>
    </citation>
    <scope>NUCLEOTIDE SEQUENCE [LARGE SCALE GENOMIC DNA]</scope>
    <source>
        <strain evidence="3 4">CBS 115571</strain>
    </source>
</reference>
<accession>A0A2V5HBU1</accession>
<feature type="region of interest" description="Disordered" evidence="1">
    <location>
        <begin position="26"/>
        <end position="91"/>
    </location>
</feature>
<evidence type="ECO:0000256" key="1">
    <source>
        <dbReference type="SAM" id="MobiDB-lite"/>
    </source>
</evidence>
<evidence type="ECO:0000313" key="4">
    <source>
        <dbReference type="Proteomes" id="UP000249829"/>
    </source>
</evidence>
<dbReference type="Proteomes" id="UP000249829">
    <property type="component" value="Unassembled WGS sequence"/>
</dbReference>
<protein>
    <submittedName>
        <fullName evidence="3">Uncharacterized protein</fullName>
    </submittedName>
</protein>